<feature type="transmembrane region" description="Helical" evidence="4">
    <location>
        <begin position="56"/>
        <end position="86"/>
    </location>
</feature>
<dbReference type="Pfam" id="PF00990">
    <property type="entry name" value="GGDEF"/>
    <property type="match status" value="1"/>
</dbReference>
<dbReference type="InterPro" id="IPR000160">
    <property type="entry name" value="GGDEF_dom"/>
</dbReference>
<dbReference type="GO" id="GO:0043709">
    <property type="term" value="P:cell adhesion involved in single-species biofilm formation"/>
    <property type="evidence" value="ECO:0007669"/>
    <property type="project" value="TreeGrafter"/>
</dbReference>
<dbReference type="PANTHER" id="PTHR45138">
    <property type="entry name" value="REGULATORY COMPONENTS OF SENSORY TRANSDUCTION SYSTEM"/>
    <property type="match status" value="1"/>
</dbReference>
<dbReference type="EMBL" id="JACHEG010000006">
    <property type="protein sequence ID" value="MBB6164492.1"/>
    <property type="molecule type" value="Genomic_DNA"/>
</dbReference>
<proteinExistence type="predicted"/>
<feature type="transmembrane region" description="Helical" evidence="4">
    <location>
        <begin position="31"/>
        <end position="49"/>
    </location>
</feature>
<dbReference type="InterPro" id="IPR029787">
    <property type="entry name" value="Nucleotide_cyclase"/>
</dbReference>
<reference evidence="6 7" key="1">
    <citation type="submission" date="2020-08" db="EMBL/GenBank/DDBJ databases">
        <title>Genomic Encyclopedia of Type Strains, Phase IV (KMG-IV): sequencing the most valuable type-strain genomes for metagenomic binning, comparative biology and taxonomic classification.</title>
        <authorList>
            <person name="Goeker M."/>
        </authorList>
    </citation>
    <scope>NUCLEOTIDE SEQUENCE [LARGE SCALE GENOMIC DNA]</scope>
    <source>
        <strain evidence="6 7">DSM 100734</strain>
    </source>
</reference>
<evidence type="ECO:0000256" key="4">
    <source>
        <dbReference type="SAM" id="Phobius"/>
    </source>
</evidence>
<dbReference type="PROSITE" id="PS50887">
    <property type="entry name" value="GGDEF"/>
    <property type="match status" value="1"/>
</dbReference>
<name>A0A7W9Y9G4_9HYPH</name>
<comment type="catalytic activity">
    <reaction evidence="2">
        <text>2 GTP = 3',3'-c-di-GMP + 2 diphosphate</text>
        <dbReference type="Rhea" id="RHEA:24898"/>
        <dbReference type="ChEBI" id="CHEBI:33019"/>
        <dbReference type="ChEBI" id="CHEBI:37565"/>
        <dbReference type="ChEBI" id="CHEBI:58805"/>
        <dbReference type="EC" id="2.7.7.65"/>
    </reaction>
</comment>
<dbReference type="AlphaFoldDB" id="A0A7W9Y9G4"/>
<dbReference type="GO" id="GO:0052621">
    <property type="term" value="F:diguanylate cyclase activity"/>
    <property type="evidence" value="ECO:0007669"/>
    <property type="project" value="UniProtKB-EC"/>
</dbReference>
<keyword evidence="4" id="KW-0812">Transmembrane</keyword>
<keyword evidence="7" id="KW-1185">Reference proteome</keyword>
<dbReference type="Proteomes" id="UP000547879">
    <property type="component" value="Unassembled WGS sequence"/>
</dbReference>
<dbReference type="SMART" id="SM00267">
    <property type="entry name" value="GGDEF"/>
    <property type="match status" value="1"/>
</dbReference>
<evidence type="ECO:0000256" key="3">
    <source>
        <dbReference type="SAM" id="MobiDB-lite"/>
    </source>
</evidence>
<dbReference type="SUPFAM" id="SSF55073">
    <property type="entry name" value="Nucleotide cyclase"/>
    <property type="match status" value="1"/>
</dbReference>
<evidence type="ECO:0000256" key="2">
    <source>
        <dbReference type="ARBA" id="ARBA00034247"/>
    </source>
</evidence>
<evidence type="ECO:0000313" key="7">
    <source>
        <dbReference type="Proteomes" id="UP000547879"/>
    </source>
</evidence>
<keyword evidence="4" id="KW-1133">Transmembrane helix</keyword>
<dbReference type="EC" id="2.7.7.65" evidence="1"/>
<keyword evidence="4" id="KW-0472">Membrane</keyword>
<comment type="caution">
    <text evidence="6">The sequence shown here is derived from an EMBL/GenBank/DDBJ whole genome shotgun (WGS) entry which is preliminary data.</text>
</comment>
<dbReference type="InterPro" id="IPR043128">
    <property type="entry name" value="Rev_trsase/Diguanyl_cyclase"/>
</dbReference>
<dbReference type="Gene3D" id="3.30.70.270">
    <property type="match status" value="1"/>
</dbReference>
<dbReference type="NCBIfam" id="TIGR00254">
    <property type="entry name" value="GGDEF"/>
    <property type="match status" value="1"/>
</dbReference>
<dbReference type="CDD" id="cd01949">
    <property type="entry name" value="GGDEF"/>
    <property type="match status" value="1"/>
</dbReference>
<evidence type="ECO:0000259" key="5">
    <source>
        <dbReference type="PROSITE" id="PS50887"/>
    </source>
</evidence>
<dbReference type="GO" id="GO:0005886">
    <property type="term" value="C:plasma membrane"/>
    <property type="evidence" value="ECO:0007669"/>
    <property type="project" value="TreeGrafter"/>
</dbReference>
<evidence type="ECO:0000313" key="6">
    <source>
        <dbReference type="EMBL" id="MBB6164492.1"/>
    </source>
</evidence>
<dbReference type="GO" id="GO:1902201">
    <property type="term" value="P:negative regulation of bacterial-type flagellum-dependent cell motility"/>
    <property type="evidence" value="ECO:0007669"/>
    <property type="project" value="TreeGrafter"/>
</dbReference>
<protein>
    <recommendedName>
        <fullName evidence="1">diguanylate cyclase</fullName>
        <ecNumber evidence="1">2.7.7.65</ecNumber>
    </recommendedName>
</protein>
<dbReference type="PANTHER" id="PTHR45138:SF9">
    <property type="entry name" value="DIGUANYLATE CYCLASE DGCM-RELATED"/>
    <property type="match status" value="1"/>
</dbReference>
<dbReference type="InterPro" id="IPR050469">
    <property type="entry name" value="Diguanylate_Cyclase"/>
</dbReference>
<sequence>MTTEHSTEPRKESLAEQLGDWLRERPVGQRWAILLAVTLVALLLDVGTYQQQLSMAALYIVPVTIACWTLSTRQALLFTVAVAIVAGLRYPMFSPDPDFWIGFNNNVGRLISFGVNAAVVMGLKRSHDRVAYLATHDPLTGVYNRKAFEDELRLRLSSTIGPRRPLLIAYIDLDGFKGVNDQHGHAAGDLVLTAFAASANSFTSEAQIAGRLGGDEFAIAIAVADHGEAIRTAQDLHTELTAALSSTGYLVGCSVGALFVDVSDGRSAEQLIIAGDNLMYAAKNAGKGKVQLSMGPHASRYSSNRDFGTAIRRSASPAPSLETALKSSSAPEGGYGHAEYLRPSHAAAHRGSPTGSFG</sequence>
<dbReference type="RefSeq" id="WP_183995112.1">
    <property type="nucleotide sequence ID" value="NZ_BMHW01000019.1"/>
</dbReference>
<organism evidence="6 7">
    <name type="scientific">Rhizobium wenxiniae</name>
    <dbReference type="NCBI Taxonomy" id="1737357"/>
    <lineage>
        <taxon>Bacteria</taxon>
        <taxon>Pseudomonadati</taxon>
        <taxon>Pseudomonadota</taxon>
        <taxon>Alphaproteobacteria</taxon>
        <taxon>Hyphomicrobiales</taxon>
        <taxon>Rhizobiaceae</taxon>
        <taxon>Rhizobium/Agrobacterium group</taxon>
        <taxon>Rhizobium</taxon>
    </lineage>
</organism>
<gene>
    <name evidence="6" type="ORF">HNQ72_004337</name>
</gene>
<feature type="domain" description="GGDEF" evidence="5">
    <location>
        <begin position="164"/>
        <end position="295"/>
    </location>
</feature>
<evidence type="ECO:0000256" key="1">
    <source>
        <dbReference type="ARBA" id="ARBA00012528"/>
    </source>
</evidence>
<feature type="region of interest" description="Disordered" evidence="3">
    <location>
        <begin position="318"/>
        <end position="358"/>
    </location>
</feature>
<accession>A0A7W9Y9G4</accession>